<feature type="compositionally biased region" description="Basic and acidic residues" evidence="1">
    <location>
        <begin position="23"/>
        <end position="35"/>
    </location>
</feature>
<dbReference type="OrthoDB" id="3214773at2759"/>
<dbReference type="HOGENOM" id="CLU_1049924_0_0_1"/>
<protein>
    <submittedName>
        <fullName evidence="2">Uncharacterized protein</fullName>
    </submittedName>
</protein>
<feature type="region of interest" description="Disordered" evidence="1">
    <location>
        <begin position="1"/>
        <end position="41"/>
    </location>
</feature>
<evidence type="ECO:0000256" key="1">
    <source>
        <dbReference type="SAM" id="MobiDB-lite"/>
    </source>
</evidence>
<organism evidence="2 3">
    <name type="scientific">Gloeophyllum trabeum (strain ATCC 11539 / FP-39264 / Madison 617)</name>
    <name type="common">Brown rot fungus</name>
    <dbReference type="NCBI Taxonomy" id="670483"/>
    <lineage>
        <taxon>Eukaryota</taxon>
        <taxon>Fungi</taxon>
        <taxon>Dikarya</taxon>
        <taxon>Basidiomycota</taxon>
        <taxon>Agaricomycotina</taxon>
        <taxon>Agaricomycetes</taxon>
        <taxon>Gloeophyllales</taxon>
        <taxon>Gloeophyllaceae</taxon>
        <taxon>Gloeophyllum</taxon>
    </lineage>
</organism>
<name>S7PZC5_GLOTA</name>
<dbReference type="KEGG" id="gtr:GLOTRDRAFT_140439"/>
<evidence type="ECO:0000313" key="2">
    <source>
        <dbReference type="EMBL" id="EPQ52833.1"/>
    </source>
</evidence>
<reference evidence="2 3" key="1">
    <citation type="journal article" date="2012" name="Science">
        <title>The Paleozoic origin of enzymatic lignin decomposition reconstructed from 31 fungal genomes.</title>
        <authorList>
            <person name="Floudas D."/>
            <person name="Binder M."/>
            <person name="Riley R."/>
            <person name="Barry K."/>
            <person name="Blanchette R.A."/>
            <person name="Henrissat B."/>
            <person name="Martinez A.T."/>
            <person name="Otillar R."/>
            <person name="Spatafora J.W."/>
            <person name="Yadav J.S."/>
            <person name="Aerts A."/>
            <person name="Benoit I."/>
            <person name="Boyd A."/>
            <person name="Carlson A."/>
            <person name="Copeland A."/>
            <person name="Coutinho P.M."/>
            <person name="de Vries R.P."/>
            <person name="Ferreira P."/>
            <person name="Findley K."/>
            <person name="Foster B."/>
            <person name="Gaskell J."/>
            <person name="Glotzer D."/>
            <person name="Gorecki P."/>
            <person name="Heitman J."/>
            <person name="Hesse C."/>
            <person name="Hori C."/>
            <person name="Igarashi K."/>
            <person name="Jurgens J.A."/>
            <person name="Kallen N."/>
            <person name="Kersten P."/>
            <person name="Kohler A."/>
            <person name="Kuees U."/>
            <person name="Kumar T.K.A."/>
            <person name="Kuo A."/>
            <person name="LaButti K."/>
            <person name="Larrondo L.F."/>
            <person name="Lindquist E."/>
            <person name="Ling A."/>
            <person name="Lombard V."/>
            <person name="Lucas S."/>
            <person name="Lundell T."/>
            <person name="Martin R."/>
            <person name="McLaughlin D.J."/>
            <person name="Morgenstern I."/>
            <person name="Morin E."/>
            <person name="Murat C."/>
            <person name="Nagy L.G."/>
            <person name="Nolan M."/>
            <person name="Ohm R.A."/>
            <person name="Patyshakuliyeva A."/>
            <person name="Rokas A."/>
            <person name="Ruiz-Duenas F.J."/>
            <person name="Sabat G."/>
            <person name="Salamov A."/>
            <person name="Samejima M."/>
            <person name="Schmutz J."/>
            <person name="Slot J.C."/>
            <person name="St John F."/>
            <person name="Stenlid J."/>
            <person name="Sun H."/>
            <person name="Sun S."/>
            <person name="Syed K."/>
            <person name="Tsang A."/>
            <person name="Wiebenga A."/>
            <person name="Young D."/>
            <person name="Pisabarro A."/>
            <person name="Eastwood D.C."/>
            <person name="Martin F."/>
            <person name="Cullen D."/>
            <person name="Grigoriev I.V."/>
            <person name="Hibbett D.S."/>
        </authorList>
    </citation>
    <scope>NUCLEOTIDE SEQUENCE [LARGE SCALE GENOMIC DNA]</scope>
    <source>
        <strain evidence="2 3">ATCC 11539</strain>
    </source>
</reference>
<evidence type="ECO:0000313" key="3">
    <source>
        <dbReference type="Proteomes" id="UP000030669"/>
    </source>
</evidence>
<dbReference type="EMBL" id="KB469307">
    <property type="protein sequence ID" value="EPQ52833.1"/>
    <property type="molecule type" value="Genomic_DNA"/>
</dbReference>
<dbReference type="GeneID" id="19304525"/>
<proteinExistence type="predicted"/>
<feature type="region of interest" description="Disordered" evidence="1">
    <location>
        <begin position="83"/>
        <end position="108"/>
    </location>
</feature>
<dbReference type="AlphaFoldDB" id="S7PZC5"/>
<keyword evidence="3" id="KW-1185">Reference proteome</keyword>
<feature type="region of interest" description="Disordered" evidence="1">
    <location>
        <begin position="244"/>
        <end position="265"/>
    </location>
</feature>
<dbReference type="Proteomes" id="UP000030669">
    <property type="component" value="Unassembled WGS sequence"/>
</dbReference>
<feature type="region of interest" description="Disordered" evidence="1">
    <location>
        <begin position="121"/>
        <end position="144"/>
    </location>
</feature>
<dbReference type="RefSeq" id="XP_007869079.1">
    <property type="nucleotide sequence ID" value="XM_007870888.1"/>
</dbReference>
<gene>
    <name evidence="2" type="ORF">GLOTRDRAFT_140439</name>
</gene>
<accession>S7PZC5</accession>
<sequence length="265" mass="28744">MHDQTPVSSHFDGVEVPGTSDMVDEHPDGGQKEEYLSAFGAPSGKPNYSGVLYGPRRIAPLDYESETPRPPVFYTEALTAPHNVQKNSRPDPAIADVQKPPHTTSMPYSHMGVYRGPDMLGSWSDGEISPATSSGTPSADEETRRPGLLMHAPTAPPPYPQPTDMFSWIEAQGTMRSPSPPGPLSAPLDPVPVGDYPSSLISMDRPYNWIEDVTADQAIEAHGFKRCGGCSISYRVTDGKRCRCTPSEGDGERPSNRLGYFTAPR</sequence>